<dbReference type="SUPFAM" id="SSF50182">
    <property type="entry name" value="Sm-like ribonucleoproteins"/>
    <property type="match status" value="1"/>
</dbReference>
<dbReference type="InterPro" id="IPR019050">
    <property type="entry name" value="FDF_dom"/>
</dbReference>
<comment type="similarity">
    <text evidence="1">Belongs to the LSM14 family.</text>
</comment>
<dbReference type="InterPro" id="IPR025609">
    <property type="entry name" value="Lsm14-like_N"/>
</dbReference>
<organism evidence="5 6">
    <name type="scientific">Ditylenchus destructor</name>
    <dbReference type="NCBI Taxonomy" id="166010"/>
    <lineage>
        <taxon>Eukaryota</taxon>
        <taxon>Metazoa</taxon>
        <taxon>Ecdysozoa</taxon>
        <taxon>Nematoda</taxon>
        <taxon>Chromadorea</taxon>
        <taxon>Rhabditida</taxon>
        <taxon>Tylenchina</taxon>
        <taxon>Tylenchomorpha</taxon>
        <taxon>Sphaerularioidea</taxon>
        <taxon>Anguinidae</taxon>
        <taxon>Anguininae</taxon>
        <taxon>Ditylenchus</taxon>
    </lineage>
</organism>
<evidence type="ECO:0000256" key="1">
    <source>
        <dbReference type="ARBA" id="ARBA00010415"/>
    </source>
</evidence>
<proteinExistence type="inferred from homology"/>
<comment type="caution">
    <text evidence="5">The sequence shown here is derived from an EMBL/GenBank/DDBJ whole genome shotgun (WGS) entry which is preliminary data.</text>
</comment>
<feature type="region of interest" description="Disordered" evidence="3">
    <location>
        <begin position="105"/>
        <end position="145"/>
    </location>
</feature>
<keyword evidence="6" id="KW-1185">Reference proteome</keyword>
<dbReference type="Gene3D" id="2.30.30.100">
    <property type="match status" value="1"/>
</dbReference>
<dbReference type="Pfam" id="PF12701">
    <property type="entry name" value="LSM14"/>
    <property type="match status" value="1"/>
</dbReference>
<evidence type="ECO:0000313" key="5">
    <source>
        <dbReference type="EMBL" id="KAI1722025.1"/>
    </source>
</evidence>
<dbReference type="SMART" id="SM01199">
    <property type="entry name" value="FDF"/>
    <property type="match status" value="1"/>
</dbReference>
<dbReference type="Proteomes" id="UP001201812">
    <property type="component" value="Unassembled WGS sequence"/>
</dbReference>
<evidence type="ECO:0000256" key="2">
    <source>
        <dbReference type="PROSITE-ProRule" id="PRU00846"/>
    </source>
</evidence>
<dbReference type="SMART" id="SM01271">
    <property type="entry name" value="LSM14"/>
    <property type="match status" value="1"/>
</dbReference>
<reference evidence="5" key="1">
    <citation type="submission" date="2022-01" db="EMBL/GenBank/DDBJ databases">
        <title>Genome Sequence Resource for Two Populations of Ditylenchus destructor, the Migratory Endoparasitic Phytonematode.</title>
        <authorList>
            <person name="Zhang H."/>
            <person name="Lin R."/>
            <person name="Xie B."/>
        </authorList>
    </citation>
    <scope>NUCLEOTIDE SEQUENCE</scope>
    <source>
        <strain evidence="5">BazhouSP</strain>
    </source>
</reference>
<dbReference type="InterPro" id="IPR025761">
    <property type="entry name" value="FFD_box"/>
</dbReference>
<sequence>MVSNSSHKMPYIGCKVSVVSKLGIRYEGVLYSVDCTQASILLVKVRSFGTEDRPSSRQVPARPDTVYDSITFRAVDIRDLVVCDDQPSESLMKIEEQSLSQATTVSQAGSMSYFPPAKPNNNRRSRDYQGVKEQQPRNYSRPSAPTMRQQRLMFDNDYDFEEANTEFLKSLSQIGASLDKITLHGDSVEKVVKEEPVMEKCYDKNKSFFDHISSEIRDKENGKSFRTHWRKESLINRETFGQSTVNRNPLTRRTFGGAREYHGSNVRRGMGRPGMTVRPREWVSSPFRYTINRHGNAF</sequence>
<dbReference type="PROSITE" id="PS51513">
    <property type="entry name" value="FFD"/>
    <property type="match status" value="1"/>
</dbReference>
<protein>
    <submittedName>
        <fullName evidence="5">Scd6-like sm domain-containing protein</fullName>
    </submittedName>
</protein>
<evidence type="ECO:0000256" key="3">
    <source>
        <dbReference type="SAM" id="MobiDB-lite"/>
    </source>
</evidence>
<feature type="domain" description="FFD box profile" evidence="4">
    <location>
        <begin position="200"/>
        <end position="216"/>
    </location>
</feature>
<dbReference type="AlphaFoldDB" id="A0AAD4NCU6"/>
<accession>A0AAD4NCU6</accession>
<dbReference type="PANTHER" id="PTHR13586">
    <property type="entry name" value="SCD6 PROTEIN-RELATED"/>
    <property type="match status" value="1"/>
</dbReference>
<evidence type="ECO:0000313" key="6">
    <source>
        <dbReference type="Proteomes" id="UP001201812"/>
    </source>
</evidence>
<feature type="compositionally biased region" description="Polar residues" evidence="3">
    <location>
        <begin position="136"/>
        <end position="145"/>
    </location>
</feature>
<name>A0AAD4NCU6_9BILA</name>
<feature type="short sequence motif" description="FFD box" evidence="2">
    <location>
        <begin position="200"/>
        <end position="216"/>
    </location>
</feature>
<dbReference type="EMBL" id="JAKKPZ010000004">
    <property type="protein sequence ID" value="KAI1722025.1"/>
    <property type="molecule type" value="Genomic_DNA"/>
</dbReference>
<dbReference type="PANTHER" id="PTHR13586:SF0">
    <property type="entry name" value="TRAILER HITCH, ISOFORM H"/>
    <property type="match status" value="1"/>
</dbReference>
<dbReference type="InterPro" id="IPR010920">
    <property type="entry name" value="LSM_dom_sf"/>
</dbReference>
<gene>
    <name evidence="5" type="ORF">DdX_04320</name>
</gene>
<evidence type="ECO:0000259" key="4">
    <source>
        <dbReference type="PROSITE" id="PS51513"/>
    </source>
</evidence>
<dbReference type="CDD" id="cd01736">
    <property type="entry name" value="LSm14_N"/>
    <property type="match status" value="1"/>
</dbReference>